<keyword evidence="2" id="KW-0472">Membrane</keyword>
<sequence length="206" mass="21531">MTGGTTVVCVQPQEPVTGPASQPPQPPQARGPMPVSGAGAGLPPAAPAPVKKPSRRGRLILAMVAGMIGLLCLGGVGVAVSLYDDATKIDRSQPDTVADSFLIAYLVNRDDKAARLFTCDSPDLANIKALRDQLIARENQFSVAVSVSWGALSRVAVAEGKEDVTTRLTISGSSNGQVSSSRNEDWLFSVVEENGSWRVCGANKES</sequence>
<protein>
    <submittedName>
        <fullName evidence="3">Uncharacterized protein</fullName>
    </submittedName>
</protein>
<keyword evidence="2" id="KW-0812">Transmembrane</keyword>
<keyword evidence="2" id="KW-1133">Transmembrane helix</keyword>
<keyword evidence="4" id="KW-1185">Reference proteome</keyword>
<accession>A0A919TYG6</accession>
<reference evidence="3" key="1">
    <citation type="submission" date="2021-01" db="EMBL/GenBank/DDBJ databases">
        <title>Whole genome shotgun sequence of Actinoplanes tereljensis NBRC 105297.</title>
        <authorList>
            <person name="Komaki H."/>
            <person name="Tamura T."/>
        </authorList>
    </citation>
    <scope>NUCLEOTIDE SEQUENCE</scope>
    <source>
        <strain evidence="3">NBRC 105297</strain>
    </source>
</reference>
<feature type="compositionally biased region" description="Low complexity" evidence="1">
    <location>
        <begin position="30"/>
        <end position="51"/>
    </location>
</feature>
<organism evidence="3 4">
    <name type="scientific">Paractinoplanes tereljensis</name>
    <dbReference type="NCBI Taxonomy" id="571912"/>
    <lineage>
        <taxon>Bacteria</taxon>
        <taxon>Bacillati</taxon>
        <taxon>Actinomycetota</taxon>
        <taxon>Actinomycetes</taxon>
        <taxon>Micromonosporales</taxon>
        <taxon>Micromonosporaceae</taxon>
        <taxon>Paractinoplanes</taxon>
    </lineage>
</organism>
<proteinExistence type="predicted"/>
<evidence type="ECO:0000313" key="3">
    <source>
        <dbReference type="EMBL" id="GIF25265.1"/>
    </source>
</evidence>
<gene>
    <name evidence="3" type="ORF">Ate02nite_79950</name>
</gene>
<dbReference type="EMBL" id="BOMY01000050">
    <property type="protein sequence ID" value="GIF25265.1"/>
    <property type="molecule type" value="Genomic_DNA"/>
</dbReference>
<evidence type="ECO:0000256" key="1">
    <source>
        <dbReference type="SAM" id="MobiDB-lite"/>
    </source>
</evidence>
<dbReference type="AlphaFoldDB" id="A0A919TYG6"/>
<feature type="region of interest" description="Disordered" evidence="1">
    <location>
        <begin position="1"/>
        <end position="52"/>
    </location>
</feature>
<name>A0A919TYG6_9ACTN</name>
<feature type="transmembrane region" description="Helical" evidence="2">
    <location>
        <begin position="59"/>
        <end position="83"/>
    </location>
</feature>
<evidence type="ECO:0000313" key="4">
    <source>
        <dbReference type="Proteomes" id="UP000623608"/>
    </source>
</evidence>
<evidence type="ECO:0000256" key="2">
    <source>
        <dbReference type="SAM" id="Phobius"/>
    </source>
</evidence>
<dbReference type="Proteomes" id="UP000623608">
    <property type="component" value="Unassembled WGS sequence"/>
</dbReference>
<comment type="caution">
    <text evidence="3">The sequence shown here is derived from an EMBL/GenBank/DDBJ whole genome shotgun (WGS) entry which is preliminary data.</text>
</comment>